<evidence type="ECO:0000313" key="4">
    <source>
        <dbReference type="EMBL" id="KAK1616246.1"/>
    </source>
</evidence>
<comment type="caution">
    <text evidence="4">The sequence shown here is derived from an EMBL/GenBank/DDBJ whole genome shotgun (WGS) entry which is preliminary data.</text>
</comment>
<keyword evidence="2" id="KW-0378">Hydrolase</keyword>
<dbReference type="PANTHER" id="PTHR13994:SF53">
    <property type="entry name" value="NUDIX HYDROLASE 8-LIKE"/>
    <property type="match status" value="1"/>
</dbReference>
<proteinExistence type="inferred from homology"/>
<sequence length="103" mass="11285">MILSKRTNAVIPGTPLLGTTDVLDAFEDEYGGVVVDPTFLPNTSNAFSTSLRSSLSYWSQQGKRGVWLKILEGQADLVPIAIKMDLLLCLPPRCIKLVLEHLS</sequence>
<gene>
    <name evidence="4" type="ORF">QYE76_021763</name>
</gene>
<organism evidence="4 5">
    <name type="scientific">Lolium multiflorum</name>
    <name type="common">Italian ryegrass</name>
    <name type="synonym">Lolium perenne subsp. multiflorum</name>
    <dbReference type="NCBI Taxonomy" id="4521"/>
    <lineage>
        <taxon>Eukaryota</taxon>
        <taxon>Viridiplantae</taxon>
        <taxon>Streptophyta</taxon>
        <taxon>Embryophyta</taxon>
        <taxon>Tracheophyta</taxon>
        <taxon>Spermatophyta</taxon>
        <taxon>Magnoliopsida</taxon>
        <taxon>Liliopsida</taxon>
        <taxon>Poales</taxon>
        <taxon>Poaceae</taxon>
        <taxon>BOP clade</taxon>
        <taxon>Pooideae</taxon>
        <taxon>Poodae</taxon>
        <taxon>Poeae</taxon>
        <taxon>Poeae Chloroplast Group 2 (Poeae type)</taxon>
        <taxon>Loliodinae</taxon>
        <taxon>Loliinae</taxon>
        <taxon>Lolium</taxon>
    </lineage>
</organism>
<dbReference type="EMBL" id="JAUUTY010000006">
    <property type="protein sequence ID" value="KAK1616246.1"/>
    <property type="molecule type" value="Genomic_DNA"/>
</dbReference>
<dbReference type="Proteomes" id="UP001231189">
    <property type="component" value="Unassembled WGS sequence"/>
</dbReference>
<name>A0AAD8R8H9_LOLMU</name>
<dbReference type="AlphaFoldDB" id="A0AAD8R8H9"/>
<keyword evidence="5" id="KW-1185">Reference proteome</keyword>
<evidence type="ECO:0000256" key="2">
    <source>
        <dbReference type="ARBA" id="ARBA00022801"/>
    </source>
</evidence>
<dbReference type="InterPro" id="IPR040618">
    <property type="entry name" value="Pre-Nudix"/>
</dbReference>
<dbReference type="GO" id="GO:0051287">
    <property type="term" value="F:NAD binding"/>
    <property type="evidence" value="ECO:0007669"/>
    <property type="project" value="TreeGrafter"/>
</dbReference>
<evidence type="ECO:0000256" key="1">
    <source>
        <dbReference type="ARBA" id="ARBA00005582"/>
    </source>
</evidence>
<dbReference type="InterPro" id="IPR003293">
    <property type="entry name" value="Nudix_hydrolase6-like"/>
</dbReference>
<dbReference type="Gene3D" id="3.40.630.30">
    <property type="match status" value="1"/>
</dbReference>
<evidence type="ECO:0000313" key="5">
    <source>
        <dbReference type="Proteomes" id="UP001231189"/>
    </source>
</evidence>
<accession>A0AAD8R8H9</accession>
<dbReference type="GO" id="GO:0047631">
    <property type="term" value="F:ADP-ribose diphosphatase activity"/>
    <property type="evidence" value="ECO:0007669"/>
    <property type="project" value="TreeGrafter"/>
</dbReference>
<feature type="domain" description="Pre-nudix hydrolase" evidence="3">
    <location>
        <begin position="23"/>
        <end position="84"/>
    </location>
</feature>
<dbReference type="PANTHER" id="PTHR13994">
    <property type="entry name" value="NUDIX HYDROLASE RELATED"/>
    <property type="match status" value="1"/>
</dbReference>
<evidence type="ECO:0000259" key="3">
    <source>
        <dbReference type="Pfam" id="PF18290"/>
    </source>
</evidence>
<dbReference type="Pfam" id="PF18290">
    <property type="entry name" value="Nudix_hydro"/>
    <property type="match status" value="1"/>
</dbReference>
<reference evidence="4" key="1">
    <citation type="submission" date="2023-07" db="EMBL/GenBank/DDBJ databases">
        <title>A chromosome-level genome assembly of Lolium multiflorum.</title>
        <authorList>
            <person name="Chen Y."/>
            <person name="Copetti D."/>
            <person name="Kolliker R."/>
            <person name="Studer B."/>
        </authorList>
    </citation>
    <scope>NUCLEOTIDE SEQUENCE</scope>
    <source>
        <strain evidence="4">02402/16</strain>
        <tissue evidence="4">Leaf</tissue>
    </source>
</reference>
<protein>
    <recommendedName>
        <fullName evidence="3">Pre-nudix hydrolase domain-containing protein</fullName>
    </recommendedName>
</protein>
<dbReference type="GO" id="GO:0035529">
    <property type="term" value="F:NADH pyrophosphatase activity"/>
    <property type="evidence" value="ECO:0007669"/>
    <property type="project" value="TreeGrafter"/>
</dbReference>
<comment type="similarity">
    <text evidence="1">Belongs to the Nudix hydrolase family.</text>
</comment>